<sequence length="161" mass="16508">MDLLGADQLRASPHPTKLDVSNPVVCPPPSAVTSQGPFPAAPLRCVLEPRSDHPQVLVQCATVSMCALCRTSPAGGRVVSEVTWRQAGSLSLSLSPHQSPGGGGAEVGAPNTAAGAAHVTTKKKEGRIGGQSGRRHTNGRERGLCPSPRSLNEPVAANNAL</sequence>
<protein>
    <submittedName>
        <fullName evidence="2">Uncharacterized protein</fullName>
    </submittedName>
</protein>
<dbReference type="AlphaFoldDB" id="A0AAV7MB75"/>
<comment type="caution">
    <text evidence="2">The sequence shown here is derived from an EMBL/GenBank/DDBJ whole genome shotgun (WGS) entry which is preliminary data.</text>
</comment>
<proteinExistence type="predicted"/>
<organism evidence="2 3">
    <name type="scientific">Pleurodeles waltl</name>
    <name type="common">Iberian ribbed newt</name>
    <dbReference type="NCBI Taxonomy" id="8319"/>
    <lineage>
        <taxon>Eukaryota</taxon>
        <taxon>Metazoa</taxon>
        <taxon>Chordata</taxon>
        <taxon>Craniata</taxon>
        <taxon>Vertebrata</taxon>
        <taxon>Euteleostomi</taxon>
        <taxon>Amphibia</taxon>
        <taxon>Batrachia</taxon>
        <taxon>Caudata</taxon>
        <taxon>Salamandroidea</taxon>
        <taxon>Salamandridae</taxon>
        <taxon>Pleurodelinae</taxon>
        <taxon>Pleurodeles</taxon>
    </lineage>
</organism>
<feature type="region of interest" description="Disordered" evidence="1">
    <location>
        <begin position="1"/>
        <end position="22"/>
    </location>
</feature>
<name>A0AAV7MB75_PLEWA</name>
<keyword evidence="3" id="KW-1185">Reference proteome</keyword>
<dbReference type="Proteomes" id="UP001066276">
    <property type="component" value="Chromosome 10"/>
</dbReference>
<accession>A0AAV7MB75</accession>
<feature type="region of interest" description="Disordered" evidence="1">
    <location>
        <begin position="92"/>
        <end position="161"/>
    </location>
</feature>
<reference evidence="2" key="1">
    <citation type="journal article" date="2022" name="bioRxiv">
        <title>Sequencing and chromosome-scale assembly of the giantPleurodeles waltlgenome.</title>
        <authorList>
            <person name="Brown T."/>
            <person name="Elewa A."/>
            <person name="Iarovenko S."/>
            <person name="Subramanian E."/>
            <person name="Araus A.J."/>
            <person name="Petzold A."/>
            <person name="Susuki M."/>
            <person name="Suzuki K.-i.T."/>
            <person name="Hayashi T."/>
            <person name="Toyoda A."/>
            <person name="Oliveira C."/>
            <person name="Osipova E."/>
            <person name="Leigh N.D."/>
            <person name="Simon A."/>
            <person name="Yun M.H."/>
        </authorList>
    </citation>
    <scope>NUCLEOTIDE SEQUENCE</scope>
    <source>
        <strain evidence="2">20211129_DDA</strain>
        <tissue evidence="2">Liver</tissue>
    </source>
</reference>
<gene>
    <name evidence="2" type="ORF">NDU88_005845</name>
</gene>
<evidence type="ECO:0000256" key="1">
    <source>
        <dbReference type="SAM" id="MobiDB-lite"/>
    </source>
</evidence>
<dbReference type="EMBL" id="JANPWB010000014">
    <property type="protein sequence ID" value="KAJ1100767.1"/>
    <property type="molecule type" value="Genomic_DNA"/>
</dbReference>
<evidence type="ECO:0000313" key="3">
    <source>
        <dbReference type="Proteomes" id="UP001066276"/>
    </source>
</evidence>
<evidence type="ECO:0000313" key="2">
    <source>
        <dbReference type="EMBL" id="KAJ1100767.1"/>
    </source>
</evidence>